<keyword evidence="1" id="KW-0963">Cytoplasm</keyword>
<accession>A0ABW3V599</accession>
<dbReference type="Proteomes" id="UP001597263">
    <property type="component" value="Unassembled WGS sequence"/>
</dbReference>
<dbReference type="GO" id="GO:0052916">
    <property type="term" value="F:23S rRNA (guanine(1835)-N(2))-methyltransferase activity"/>
    <property type="evidence" value="ECO:0007669"/>
    <property type="project" value="UniProtKB-EC"/>
</dbReference>
<evidence type="ECO:0000313" key="7">
    <source>
        <dbReference type="EMBL" id="MFD1228148.1"/>
    </source>
</evidence>
<dbReference type="EC" id="2.1.1.172" evidence="7"/>
<evidence type="ECO:0000256" key="5">
    <source>
        <dbReference type="ARBA" id="ARBA00022691"/>
    </source>
</evidence>
<evidence type="ECO:0000256" key="3">
    <source>
        <dbReference type="ARBA" id="ARBA00022603"/>
    </source>
</evidence>
<protein>
    <submittedName>
        <fullName evidence="7">Class I SAM-dependent methyltransferase</fullName>
        <ecNumber evidence="7">2.1.1.172</ecNumber>
        <ecNumber evidence="7">2.1.1.174</ecNumber>
    </submittedName>
</protein>
<dbReference type="Pfam" id="PF05175">
    <property type="entry name" value="MTS"/>
    <property type="match status" value="1"/>
</dbReference>
<keyword evidence="3 7" id="KW-0489">Methyltransferase</keyword>
<dbReference type="CDD" id="cd02440">
    <property type="entry name" value="AdoMet_MTases"/>
    <property type="match status" value="1"/>
</dbReference>
<dbReference type="PANTHER" id="PTHR47816:SF4">
    <property type="entry name" value="RIBOSOMAL RNA SMALL SUBUNIT METHYLTRANSFERASE C"/>
    <property type="match status" value="1"/>
</dbReference>
<dbReference type="EC" id="2.1.1.174" evidence="7"/>
<dbReference type="GO" id="GO:0052914">
    <property type="term" value="F:16S rRNA (guanine(1207)-N(2))-methyltransferase activity"/>
    <property type="evidence" value="ECO:0007669"/>
    <property type="project" value="UniProtKB-EC"/>
</dbReference>
<dbReference type="InterPro" id="IPR046977">
    <property type="entry name" value="RsmC/RlmG"/>
</dbReference>
<evidence type="ECO:0000256" key="4">
    <source>
        <dbReference type="ARBA" id="ARBA00022679"/>
    </source>
</evidence>
<name>A0ABW3V599_9HYPH</name>
<reference evidence="8" key="1">
    <citation type="journal article" date="2019" name="Int. J. Syst. Evol. Microbiol.">
        <title>The Global Catalogue of Microorganisms (GCM) 10K type strain sequencing project: providing services to taxonomists for standard genome sequencing and annotation.</title>
        <authorList>
            <consortium name="The Broad Institute Genomics Platform"/>
            <consortium name="The Broad Institute Genome Sequencing Center for Infectious Disease"/>
            <person name="Wu L."/>
            <person name="Ma J."/>
        </authorList>
    </citation>
    <scope>NUCLEOTIDE SEQUENCE [LARGE SCALE GENOMIC DNA]</scope>
    <source>
        <strain evidence="8">CCUG 49584</strain>
    </source>
</reference>
<comment type="caution">
    <text evidence="7">The sequence shown here is derived from an EMBL/GenBank/DDBJ whole genome shotgun (WGS) entry which is preliminary data.</text>
</comment>
<dbReference type="Gene3D" id="3.40.50.150">
    <property type="entry name" value="Vaccinia Virus protein VP39"/>
    <property type="match status" value="2"/>
</dbReference>
<dbReference type="RefSeq" id="WP_289384514.1">
    <property type="nucleotide sequence ID" value="NZ_JAUCBM010000001.1"/>
</dbReference>
<gene>
    <name evidence="7" type="ORF">ACFQ35_13470</name>
</gene>
<dbReference type="SUPFAM" id="SSF53335">
    <property type="entry name" value="S-adenosyl-L-methionine-dependent methyltransferases"/>
    <property type="match status" value="1"/>
</dbReference>
<evidence type="ECO:0000256" key="2">
    <source>
        <dbReference type="ARBA" id="ARBA00022552"/>
    </source>
</evidence>
<keyword evidence="8" id="KW-1185">Reference proteome</keyword>
<sequence>MITGAQNTLFLPFENETLDLPQSGEKFLCFGISADTTLSAEWKQLLHCIQPSRPEWLALNKAGFQVTPQITVTETYDGGMILLDKHRGRNEEWLAALLSQVKPGGLIIIAGDKKLGVDSFRKRSDQIATSIDRLSKNHAVAYWLAHPEAIDGETTQSLIPEQKRVDGRFWTKAGMFSHGEIDRGSALLVPHLKNIAFGHVADLGAGWGYLAACCLDNPAKINRIDLYEADYEALEIAKSNLAELNSPMPLHYYWHDVASEPMTEIYDTVISNPPFHTGRNTDISLGQSFITAAAKRLKSGGRFLMVANRQLPYEAVLKQHFRQVMPLTDKDGFKVIEARK</sequence>
<dbReference type="InterPro" id="IPR007848">
    <property type="entry name" value="Small_mtfrase_dom"/>
</dbReference>
<dbReference type="PANTHER" id="PTHR47816">
    <property type="entry name" value="RIBOSOMAL RNA SMALL SUBUNIT METHYLTRANSFERASE C"/>
    <property type="match status" value="1"/>
</dbReference>
<dbReference type="EMBL" id="JBHTMA010000040">
    <property type="protein sequence ID" value="MFD1228148.1"/>
    <property type="molecule type" value="Genomic_DNA"/>
</dbReference>
<proteinExistence type="predicted"/>
<evidence type="ECO:0000259" key="6">
    <source>
        <dbReference type="Pfam" id="PF05175"/>
    </source>
</evidence>
<keyword evidence="2" id="KW-0698">rRNA processing</keyword>
<feature type="domain" description="Methyltransferase small" evidence="6">
    <location>
        <begin position="168"/>
        <end position="336"/>
    </location>
</feature>
<dbReference type="InterPro" id="IPR002052">
    <property type="entry name" value="DNA_methylase_N6_adenine_CS"/>
</dbReference>
<keyword evidence="4 7" id="KW-0808">Transferase</keyword>
<evidence type="ECO:0000313" key="8">
    <source>
        <dbReference type="Proteomes" id="UP001597263"/>
    </source>
</evidence>
<evidence type="ECO:0000256" key="1">
    <source>
        <dbReference type="ARBA" id="ARBA00022490"/>
    </source>
</evidence>
<dbReference type="InterPro" id="IPR029063">
    <property type="entry name" value="SAM-dependent_MTases_sf"/>
</dbReference>
<organism evidence="7 8">
    <name type="scientific">Pseudochrobactrum kiredjianiae</name>
    <dbReference type="NCBI Taxonomy" id="386305"/>
    <lineage>
        <taxon>Bacteria</taxon>
        <taxon>Pseudomonadati</taxon>
        <taxon>Pseudomonadota</taxon>
        <taxon>Alphaproteobacteria</taxon>
        <taxon>Hyphomicrobiales</taxon>
        <taxon>Brucellaceae</taxon>
        <taxon>Pseudochrobactrum</taxon>
    </lineage>
</organism>
<keyword evidence="5" id="KW-0949">S-adenosyl-L-methionine</keyword>
<dbReference type="PROSITE" id="PS00092">
    <property type="entry name" value="N6_MTASE"/>
    <property type="match status" value="1"/>
</dbReference>